<dbReference type="InterPro" id="IPR021857">
    <property type="entry name" value="DUF3467"/>
</dbReference>
<gene>
    <name evidence="2" type="ORF">BDK63_000441</name>
</gene>
<evidence type="ECO:0000313" key="3">
    <source>
        <dbReference type="Proteomes" id="UP000553442"/>
    </source>
</evidence>
<comment type="caution">
    <text evidence="2">The sequence shown here is derived from an EMBL/GenBank/DDBJ whole genome shotgun (WGS) entry which is preliminary data.</text>
</comment>
<reference evidence="2 3" key="1">
    <citation type="submission" date="2020-08" db="EMBL/GenBank/DDBJ databases">
        <title>Genomic Encyclopedia of Archaeal and Bacterial Type Strains, Phase II (KMG-II): from individual species to whole genera.</title>
        <authorList>
            <person name="Goeker M."/>
        </authorList>
    </citation>
    <scope>NUCLEOTIDE SEQUENCE [LARGE SCALE GENOMIC DNA]</scope>
    <source>
        <strain evidence="2 3">5AG</strain>
    </source>
</reference>
<keyword evidence="3" id="KW-1185">Reference proteome</keyword>
<dbReference type="Pfam" id="PF11950">
    <property type="entry name" value="DUF3467"/>
    <property type="match status" value="1"/>
</dbReference>
<evidence type="ECO:0000313" key="2">
    <source>
        <dbReference type="EMBL" id="MBB3329601.1"/>
    </source>
</evidence>
<proteinExistence type="predicted"/>
<protein>
    <recommendedName>
        <fullName evidence="4">DUF3467 domain-containing protein</fullName>
    </recommendedName>
</protein>
<feature type="region of interest" description="Disordered" evidence="1">
    <location>
        <begin position="1"/>
        <end position="24"/>
    </location>
</feature>
<organism evidence="2 3">
    <name type="scientific">Halomonas campaniensis</name>
    <dbReference type="NCBI Taxonomy" id="213554"/>
    <lineage>
        <taxon>Bacteria</taxon>
        <taxon>Pseudomonadati</taxon>
        <taxon>Pseudomonadota</taxon>
        <taxon>Gammaproteobacteria</taxon>
        <taxon>Oceanospirillales</taxon>
        <taxon>Halomonadaceae</taxon>
        <taxon>Halomonas</taxon>
    </lineage>
</organism>
<evidence type="ECO:0008006" key="4">
    <source>
        <dbReference type="Google" id="ProtNLM"/>
    </source>
</evidence>
<accession>A0A7W5PA65</accession>
<dbReference type="Proteomes" id="UP000553442">
    <property type="component" value="Unassembled WGS sequence"/>
</dbReference>
<dbReference type="EMBL" id="JACHZF010000003">
    <property type="protein sequence ID" value="MBB3329601.1"/>
    <property type="molecule type" value="Genomic_DNA"/>
</dbReference>
<dbReference type="AlphaFoldDB" id="A0A7W5PA65"/>
<name>A0A7W5PA65_9GAMM</name>
<sequence>MTDTPNEAQGAPNGADPKSSTPKVVWDDSAMNMSYANVVNVTSTREEVTLFFGTNQTWNARESEFKVKLHDRIIVSPFAAKRLLTLLSAVVGEYEKRYGKLDIADPREGRPGGQ</sequence>
<dbReference type="RefSeq" id="WP_183329691.1">
    <property type="nucleotide sequence ID" value="NZ_JACHZF010000003.1"/>
</dbReference>
<evidence type="ECO:0000256" key="1">
    <source>
        <dbReference type="SAM" id="MobiDB-lite"/>
    </source>
</evidence>